<dbReference type="GO" id="GO:0000285">
    <property type="term" value="F:1-phosphatidylinositol-3-phosphate 5-kinase activity"/>
    <property type="evidence" value="ECO:0007669"/>
    <property type="project" value="TreeGrafter"/>
</dbReference>
<dbReference type="Proteomes" id="UP001372338">
    <property type="component" value="Unassembled WGS sequence"/>
</dbReference>
<dbReference type="PANTHER" id="PTHR45748:SF7">
    <property type="entry name" value="1-PHOSPHATIDYLINOSITOL 3-PHOSPHATE 5-KINASE-RELATED"/>
    <property type="match status" value="1"/>
</dbReference>
<reference evidence="3 4" key="1">
    <citation type="submission" date="2024-01" db="EMBL/GenBank/DDBJ databases">
        <title>The genomes of 5 underutilized Papilionoideae crops provide insights into root nodulation and disease resistanc.</title>
        <authorList>
            <person name="Yuan L."/>
        </authorList>
    </citation>
    <scope>NUCLEOTIDE SEQUENCE [LARGE SCALE GENOMIC DNA]</scope>
    <source>
        <strain evidence="3">ZHUSHIDOU_FW_LH</strain>
        <tissue evidence="3">Leaf</tissue>
    </source>
</reference>
<feature type="region of interest" description="Disordered" evidence="2">
    <location>
        <begin position="142"/>
        <end position="168"/>
    </location>
</feature>
<protein>
    <submittedName>
        <fullName evidence="3">Uncharacterized protein</fullName>
    </submittedName>
</protein>
<dbReference type="AlphaFoldDB" id="A0AAN9I2T8"/>
<gene>
    <name evidence="3" type="ORF">RIF29_23991</name>
</gene>
<evidence type="ECO:0000313" key="4">
    <source>
        <dbReference type="Proteomes" id="UP001372338"/>
    </source>
</evidence>
<evidence type="ECO:0000256" key="1">
    <source>
        <dbReference type="SAM" id="Coils"/>
    </source>
</evidence>
<dbReference type="GO" id="GO:0010008">
    <property type="term" value="C:endosome membrane"/>
    <property type="evidence" value="ECO:0007669"/>
    <property type="project" value="TreeGrafter"/>
</dbReference>
<sequence>MVSCFRYASIDVHSVYLPPHKLEFDYGNQDSIKKESDEVVNQAELLFSDVLNALSQIGEKRSSDVPVSSALKSPELRRQVAELEGLLQKEKEEFEEALQKILNQEKRKGQPWIDILEINRLRRQLILQSYMWDHRVIYAASSANSSKKSSPTGLVSEEKERSIDENQQNVNSYILVDSKLDESPALGGGVDANIFHSDAPHQEVDKAKDKNHEK</sequence>
<dbReference type="EMBL" id="JAYWIO010000005">
    <property type="protein sequence ID" value="KAK7258416.1"/>
    <property type="molecule type" value="Genomic_DNA"/>
</dbReference>
<keyword evidence="4" id="KW-1185">Reference proteome</keyword>
<name>A0AAN9I2T8_CROPI</name>
<feature type="compositionally biased region" description="Basic and acidic residues" evidence="2">
    <location>
        <begin position="198"/>
        <end position="214"/>
    </location>
</feature>
<feature type="region of interest" description="Disordered" evidence="2">
    <location>
        <begin position="187"/>
        <end position="214"/>
    </location>
</feature>
<dbReference type="PANTHER" id="PTHR45748">
    <property type="entry name" value="1-PHOSPHATIDYLINOSITOL 3-PHOSPHATE 5-KINASE-RELATED"/>
    <property type="match status" value="1"/>
</dbReference>
<dbReference type="GO" id="GO:0046854">
    <property type="term" value="P:phosphatidylinositol phosphate biosynthetic process"/>
    <property type="evidence" value="ECO:0007669"/>
    <property type="project" value="TreeGrafter"/>
</dbReference>
<evidence type="ECO:0000313" key="3">
    <source>
        <dbReference type="EMBL" id="KAK7258416.1"/>
    </source>
</evidence>
<organism evidence="3 4">
    <name type="scientific">Crotalaria pallida</name>
    <name type="common">Smooth rattlebox</name>
    <name type="synonym">Crotalaria striata</name>
    <dbReference type="NCBI Taxonomy" id="3830"/>
    <lineage>
        <taxon>Eukaryota</taxon>
        <taxon>Viridiplantae</taxon>
        <taxon>Streptophyta</taxon>
        <taxon>Embryophyta</taxon>
        <taxon>Tracheophyta</taxon>
        <taxon>Spermatophyta</taxon>
        <taxon>Magnoliopsida</taxon>
        <taxon>eudicotyledons</taxon>
        <taxon>Gunneridae</taxon>
        <taxon>Pentapetalae</taxon>
        <taxon>rosids</taxon>
        <taxon>fabids</taxon>
        <taxon>Fabales</taxon>
        <taxon>Fabaceae</taxon>
        <taxon>Papilionoideae</taxon>
        <taxon>50 kb inversion clade</taxon>
        <taxon>genistoids sensu lato</taxon>
        <taxon>core genistoids</taxon>
        <taxon>Crotalarieae</taxon>
        <taxon>Crotalaria</taxon>
    </lineage>
</organism>
<comment type="caution">
    <text evidence="3">The sequence shown here is derived from an EMBL/GenBank/DDBJ whole genome shotgun (WGS) entry which is preliminary data.</text>
</comment>
<keyword evidence="1" id="KW-0175">Coiled coil</keyword>
<feature type="coiled-coil region" evidence="1">
    <location>
        <begin position="73"/>
        <end position="107"/>
    </location>
</feature>
<accession>A0AAN9I2T8</accession>
<proteinExistence type="predicted"/>
<evidence type="ECO:0000256" key="2">
    <source>
        <dbReference type="SAM" id="MobiDB-lite"/>
    </source>
</evidence>